<keyword evidence="2" id="KW-0067">ATP-binding</keyword>
<dbReference type="PANTHER" id="PTHR43230:SF3">
    <property type="entry name" value="ABC-TYPE DIPEPTIDE_OLIGOPEPTIDE TRANSPORT SYSTEM, ATPASE COMPONENT"/>
    <property type="match status" value="1"/>
</dbReference>
<proteinExistence type="predicted"/>
<protein>
    <submittedName>
        <fullName evidence="4">Peptide ABC transporter ATPase</fullName>
    </submittedName>
</protein>
<dbReference type="GeneID" id="27134608"/>
<dbReference type="GO" id="GO:0005524">
    <property type="term" value="F:ATP binding"/>
    <property type="evidence" value="ECO:0007669"/>
    <property type="project" value="UniProtKB-KW"/>
</dbReference>
<dbReference type="InterPro" id="IPR003439">
    <property type="entry name" value="ABC_transporter-like_ATP-bd"/>
</dbReference>
<gene>
    <name evidence="4" type="ORF">X802_02930</name>
</gene>
<dbReference type="Pfam" id="PF00005">
    <property type="entry name" value="ABC_tran"/>
    <property type="match status" value="1"/>
</dbReference>
<dbReference type="InterPro" id="IPR003593">
    <property type="entry name" value="AAA+_ATPase"/>
</dbReference>
<dbReference type="PROSITE" id="PS00211">
    <property type="entry name" value="ABC_TRANSPORTER_1"/>
    <property type="match status" value="1"/>
</dbReference>
<dbReference type="PANTHER" id="PTHR43230">
    <property type="entry name" value="ABC-TYPE DIPEPTIDE/OLIGOPEPTIDE TRANSPORT SYSTEM, ATPASE COMPONENT"/>
    <property type="match status" value="1"/>
</dbReference>
<keyword evidence="1" id="KW-0547">Nucleotide-binding</keyword>
<accession>A0A0X1KIZ9</accession>
<evidence type="ECO:0000256" key="2">
    <source>
        <dbReference type="ARBA" id="ARBA00022840"/>
    </source>
</evidence>
<dbReference type="PATRIC" id="fig|1432656.3.peg.563"/>
<dbReference type="PROSITE" id="PS50893">
    <property type="entry name" value="ABC_TRANSPORTER_2"/>
    <property type="match status" value="1"/>
</dbReference>
<feature type="domain" description="ABC transporter" evidence="3">
    <location>
        <begin position="6"/>
        <end position="256"/>
    </location>
</feature>
<dbReference type="RefSeq" id="WP_062370821.1">
    <property type="nucleotide sequence ID" value="NZ_CP007140.1"/>
</dbReference>
<dbReference type="InterPro" id="IPR027417">
    <property type="entry name" value="P-loop_NTPase"/>
</dbReference>
<dbReference type="KEGG" id="tgy:X802_02930"/>
<dbReference type="EMBL" id="CP007140">
    <property type="protein sequence ID" value="AJC71233.1"/>
    <property type="molecule type" value="Genomic_DNA"/>
</dbReference>
<dbReference type="Proteomes" id="UP000062043">
    <property type="component" value="Chromosome"/>
</dbReference>
<dbReference type="GO" id="GO:0016887">
    <property type="term" value="F:ATP hydrolysis activity"/>
    <property type="evidence" value="ECO:0007669"/>
    <property type="project" value="InterPro"/>
</dbReference>
<dbReference type="InterPro" id="IPR017871">
    <property type="entry name" value="ABC_transporter-like_CS"/>
</dbReference>
<reference evidence="4 5" key="1">
    <citation type="submission" date="2014-01" db="EMBL/GenBank/DDBJ databases">
        <title>Genome sequencing of Thermococcus guaymasensis.</title>
        <authorList>
            <person name="Zhang X."/>
            <person name="Alvare G."/>
            <person name="Fristensky B."/>
            <person name="Chen L."/>
            <person name="Suen T."/>
            <person name="Chen Q."/>
            <person name="Ma K."/>
        </authorList>
    </citation>
    <scope>NUCLEOTIDE SEQUENCE [LARGE SCALE GENOMIC DNA]</scope>
    <source>
        <strain evidence="4 5">DSM 11113</strain>
    </source>
</reference>
<dbReference type="CDD" id="cd03257">
    <property type="entry name" value="ABC_NikE_OppD_transporters"/>
    <property type="match status" value="1"/>
</dbReference>
<keyword evidence="5" id="KW-1185">Reference proteome</keyword>
<dbReference type="STRING" id="1432656.X802_02930"/>
<evidence type="ECO:0000256" key="1">
    <source>
        <dbReference type="ARBA" id="ARBA00022741"/>
    </source>
</evidence>
<name>A0A0X1KIZ9_9EURY</name>
<dbReference type="Gene3D" id="3.40.50.300">
    <property type="entry name" value="P-loop containing nucleotide triphosphate hydrolases"/>
    <property type="match status" value="1"/>
</dbReference>
<sequence length="272" mass="30919">MSREILVCDHVTKVFTSGFLHKIEVRAVDDVSFTVKEGEIISLIGQSGSGKTTLGKIILRLLPPTSGNVIFNGKDIWNELKSKEDLKEYWRNVHAIFQNPMGSFNAFYKVDRVLNQALELRGIDPNSEEGIKLKEESLRAVGLNPGEILGKYPHQLSGGQLQRVMISRNWILKPKLLIADEAVSMLDVSTRGKIMELFDKLRKEIGSSIIFISHDIGLSYFISDRIFIMHRGRIVEEGTPEEVIDNPKDEYTKTLIASVPTIYRRWEDFEEV</sequence>
<dbReference type="AlphaFoldDB" id="A0A0X1KIZ9"/>
<evidence type="ECO:0000259" key="3">
    <source>
        <dbReference type="PROSITE" id="PS50893"/>
    </source>
</evidence>
<dbReference type="SMART" id="SM00382">
    <property type="entry name" value="AAA"/>
    <property type="match status" value="1"/>
</dbReference>
<evidence type="ECO:0000313" key="5">
    <source>
        <dbReference type="Proteomes" id="UP000062043"/>
    </source>
</evidence>
<dbReference type="OrthoDB" id="18209at2157"/>
<dbReference type="SUPFAM" id="SSF52540">
    <property type="entry name" value="P-loop containing nucleoside triphosphate hydrolases"/>
    <property type="match status" value="1"/>
</dbReference>
<organism evidence="4 5">
    <name type="scientific">Thermococcus guaymasensis DSM 11113</name>
    <dbReference type="NCBI Taxonomy" id="1432656"/>
    <lineage>
        <taxon>Archaea</taxon>
        <taxon>Methanobacteriati</taxon>
        <taxon>Methanobacteriota</taxon>
        <taxon>Thermococci</taxon>
        <taxon>Thermococcales</taxon>
        <taxon>Thermococcaceae</taxon>
        <taxon>Thermococcus</taxon>
    </lineage>
</organism>
<evidence type="ECO:0000313" key="4">
    <source>
        <dbReference type="EMBL" id="AJC71233.1"/>
    </source>
</evidence>